<feature type="domain" description="PAS" evidence="15">
    <location>
        <begin position="337"/>
        <end position="410"/>
    </location>
</feature>
<dbReference type="GO" id="GO:0005524">
    <property type="term" value="F:ATP binding"/>
    <property type="evidence" value="ECO:0007669"/>
    <property type="project" value="UniProtKB-KW"/>
</dbReference>
<dbReference type="InterPro" id="IPR005467">
    <property type="entry name" value="His_kinase_dom"/>
</dbReference>
<dbReference type="AlphaFoldDB" id="A0A8A4TDB1"/>
<dbReference type="CDD" id="cd16922">
    <property type="entry name" value="HATPase_EvgS-ArcB-TorS-like"/>
    <property type="match status" value="1"/>
</dbReference>
<dbReference type="InterPro" id="IPR036097">
    <property type="entry name" value="HisK_dim/P_sf"/>
</dbReference>
<dbReference type="Pfam" id="PF08448">
    <property type="entry name" value="PAS_4"/>
    <property type="match status" value="1"/>
</dbReference>
<evidence type="ECO:0000259" key="16">
    <source>
        <dbReference type="PROSITE" id="PS50113"/>
    </source>
</evidence>
<dbReference type="PANTHER" id="PTHR45339">
    <property type="entry name" value="HYBRID SIGNAL TRANSDUCTION HISTIDINE KINASE J"/>
    <property type="match status" value="1"/>
</dbReference>
<dbReference type="SMART" id="SM00091">
    <property type="entry name" value="PAS"/>
    <property type="match status" value="2"/>
</dbReference>
<evidence type="ECO:0000256" key="11">
    <source>
        <dbReference type="PROSITE-ProRule" id="PRU00169"/>
    </source>
</evidence>
<evidence type="ECO:0000256" key="2">
    <source>
        <dbReference type="ARBA" id="ARBA00012438"/>
    </source>
</evidence>
<feature type="domain" description="PAS" evidence="15">
    <location>
        <begin position="222"/>
        <end position="260"/>
    </location>
</feature>
<keyword evidence="7" id="KW-0067">ATP-binding</keyword>
<dbReference type="Gene3D" id="3.30.450.20">
    <property type="entry name" value="PAS domain"/>
    <property type="match status" value="2"/>
</dbReference>
<reference evidence="17" key="1">
    <citation type="submission" date="2021-03" db="EMBL/GenBank/DDBJ databases">
        <title>Acanthopleuribacteraceae sp. M133.</title>
        <authorList>
            <person name="Wang G."/>
        </authorList>
    </citation>
    <scope>NUCLEOTIDE SEQUENCE</scope>
    <source>
        <strain evidence="17">M133</strain>
    </source>
</reference>
<dbReference type="PRINTS" id="PR00344">
    <property type="entry name" value="BCTRLSENSOR"/>
</dbReference>
<protein>
    <recommendedName>
        <fullName evidence="10">Sensory/regulatory protein RpfC</fullName>
        <ecNumber evidence="2">2.7.13.3</ecNumber>
    </recommendedName>
</protein>
<dbReference type="Pfam" id="PF00072">
    <property type="entry name" value="Response_reg"/>
    <property type="match status" value="2"/>
</dbReference>
<evidence type="ECO:0000313" key="17">
    <source>
        <dbReference type="EMBL" id="QTD48079.1"/>
    </source>
</evidence>
<feature type="domain" description="Response regulatory" evidence="14">
    <location>
        <begin position="874"/>
        <end position="993"/>
    </location>
</feature>
<keyword evidence="4" id="KW-0808">Transferase</keyword>
<keyword evidence="12" id="KW-0472">Membrane</keyword>
<gene>
    <name evidence="17" type="ORF">J3U87_21045</name>
</gene>
<dbReference type="InterPro" id="IPR001610">
    <property type="entry name" value="PAC"/>
</dbReference>
<keyword evidence="6" id="KW-0418">Kinase</keyword>
<dbReference type="CDD" id="cd00130">
    <property type="entry name" value="PAS"/>
    <property type="match status" value="2"/>
</dbReference>
<organism evidence="17 18">
    <name type="scientific">Sulfidibacter corallicola</name>
    <dbReference type="NCBI Taxonomy" id="2818388"/>
    <lineage>
        <taxon>Bacteria</taxon>
        <taxon>Pseudomonadati</taxon>
        <taxon>Acidobacteriota</taxon>
        <taxon>Holophagae</taxon>
        <taxon>Acanthopleuribacterales</taxon>
        <taxon>Acanthopleuribacteraceae</taxon>
        <taxon>Sulfidibacter</taxon>
    </lineage>
</organism>
<dbReference type="RefSeq" id="WP_237377741.1">
    <property type="nucleotide sequence ID" value="NZ_CP071793.1"/>
</dbReference>
<dbReference type="CDD" id="cd17546">
    <property type="entry name" value="REC_hyHK_CKI1_RcsC-like"/>
    <property type="match status" value="2"/>
</dbReference>
<dbReference type="PANTHER" id="PTHR45339:SF1">
    <property type="entry name" value="HYBRID SIGNAL TRANSDUCTION HISTIDINE KINASE J"/>
    <property type="match status" value="1"/>
</dbReference>
<dbReference type="PROSITE" id="PS50113">
    <property type="entry name" value="PAC"/>
    <property type="match status" value="2"/>
</dbReference>
<dbReference type="PROSITE" id="PS50112">
    <property type="entry name" value="PAS"/>
    <property type="match status" value="2"/>
</dbReference>
<dbReference type="SUPFAM" id="SSF55874">
    <property type="entry name" value="ATPase domain of HSP90 chaperone/DNA topoisomerase II/histidine kinase"/>
    <property type="match status" value="1"/>
</dbReference>
<dbReference type="Pfam" id="PF13426">
    <property type="entry name" value="PAS_9"/>
    <property type="match status" value="1"/>
</dbReference>
<dbReference type="SUPFAM" id="SSF52172">
    <property type="entry name" value="CheY-like"/>
    <property type="match status" value="2"/>
</dbReference>
<dbReference type="InterPro" id="IPR004358">
    <property type="entry name" value="Sig_transdc_His_kin-like_C"/>
</dbReference>
<dbReference type="SMART" id="SM00387">
    <property type="entry name" value="HATPase_c"/>
    <property type="match status" value="1"/>
</dbReference>
<dbReference type="PROSITE" id="PS50109">
    <property type="entry name" value="HIS_KIN"/>
    <property type="match status" value="1"/>
</dbReference>
<dbReference type="InterPro" id="IPR000700">
    <property type="entry name" value="PAS-assoc_C"/>
</dbReference>
<feature type="transmembrane region" description="Helical" evidence="12">
    <location>
        <begin position="142"/>
        <end position="164"/>
    </location>
</feature>
<comment type="catalytic activity">
    <reaction evidence="1">
        <text>ATP + protein L-histidine = ADP + protein N-phospho-L-histidine.</text>
        <dbReference type="EC" id="2.7.13.3"/>
    </reaction>
</comment>
<dbReference type="InterPro" id="IPR000014">
    <property type="entry name" value="PAS"/>
</dbReference>
<dbReference type="NCBIfam" id="TIGR00229">
    <property type="entry name" value="sensory_box"/>
    <property type="match status" value="2"/>
</dbReference>
<accession>A0A8A4TDB1</accession>
<keyword evidence="12" id="KW-0812">Transmembrane</keyword>
<keyword evidence="5" id="KW-0547">Nucleotide-binding</keyword>
<evidence type="ECO:0000256" key="8">
    <source>
        <dbReference type="ARBA" id="ARBA00023012"/>
    </source>
</evidence>
<evidence type="ECO:0000259" key="15">
    <source>
        <dbReference type="PROSITE" id="PS50112"/>
    </source>
</evidence>
<dbReference type="InterPro" id="IPR003594">
    <property type="entry name" value="HATPase_dom"/>
</dbReference>
<feature type="domain" description="Histidine kinase" evidence="13">
    <location>
        <begin position="484"/>
        <end position="705"/>
    </location>
</feature>
<dbReference type="InterPro" id="IPR003661">
    <property type="entry name" value="HisK_dim/P_dom"/>
</dbReference>
<evidence type="ECO:0000313" key="18">
    <source>
        <dbReference type="Proteomes" id="UP000663929"/>
    </source>
</evidence>
<evidence type="ECO:0000256" key="10">
    <source>
        <dbReference type="ARBA" id="ARBA00068150"/>
    </source>
</evidence>
<evidence type="ECO:0000259" key="14">
    <source>
        <dbReference type="PROSITE" id="PS50110"/>
    </source>
</evidence>
<evidence type="ECO:0000259" key="13">
    <source>
        <dbReference type="PROSITE" id="PS50109"/>
    </source>
</evidence>
<dbReference type="SMART" id="SM00448">
    <property type="entry name" value="REC"/>
    <property type="match status" value="2"/>
</dbReference>
<keyword evidence="8" id="KW-0902">Two-component regulatory system</keyword>
<proteinExistence type="predicted"/>
<dbReference type="Pfam" id="PF00512">
    <property type="entry name" value="HisKA"/>
    <property type="match status" value="1"/>
</dbReference>
<dbReference type="SMART" id="SM00086">
    <property type="entry name" value="PAC"/>
    <property type="match status" value="2"/>
</dbReference>
<dbReference type="Gene3D" id="3.30.565.10">
    <property type="entry name" value="Histidine kinase-like ATPase, C-terminal domain"/>
    <property type="match status" value="1"/>
</dbReference>
<feature type="domain" description="PAC" evidence="16">
    <location>
        <begin position="283"/>
        <end position="336"/>
    </location>
</feature>
<dbReference type="InterPro" id="IPR001789">
    <property type="entry name" value="Sig_transdc_resp-reg_receiver"/>
</dbReference>
<dbReference type="Gene3D" id="1.10.287.130">
    <property type="match status" value="1"/>
</dbReference>
<evidence type="ECO:0000256" key="7">
    <source>
        <dbReference type="ARBA" id="ARBA00022840"/>
    </source>
</evidence>
<dbReference type="InterPro" id="IPR035965">
    <property type="entry name" value="PAS-like_dom_sf"/>
</dbReference>
<keyword evidence="12" id="KW-1133">Transmembrane helix</keyword>
<dbReference type="EMBL" id="CP071793">
    <property type="protein sequence ID" value="QTD48079.1"/>
    <property type="molecule type" value="Genomic_DNA"/>
</dbReference>
<dbReference type="EC" id="2.7.13.3" evidence="2"/>
<feature type="modified residue" description="4-aspartylphosphate" evidence="11">
    <location>
        <position position="923"/>
    </location>
</feature>
<dbReference type="SUPFAM" id="SSF47384">
    <property type="entry name" value="Homodimeric domain of signal transducing histidine kinase"/>
    <property type="match status" value="1"/>
</dbReference>
<evidence type="ECO:0000256" key="1">
    <source>
        <dbReference type="ARBA" id="ARBA00000085"/>
    </source>
</evidence>
<evidence type="ECO:0000256" key="12">
    <source>
        <dbReference type="SAM" id="Phobius"/>
    </source>
</evidence>
<sequence>MSQYLATKRLEEWQAFSEQSHKIQLFGDEFLLKTQFWVIHVPSVNSGDDKLRFERARQALRQWKDQAVTHGSEETGTVISQCDNLFEDLERLMNDPEGSSRYREQLAETLNELNFAVYRAGQVEGQRIISARDRLRPNLLPVVLEIAFLALVFTIGGFLLVRLFEDKILYHFSKIRQLLPKRHSLQASQFQEIEKLEELPRIVKSVEDLSANIHEAGDALNILRSIGEGLIVVSPDGFIRRVNTAICEMLDYTEGELIGRAFTDIYTKLRTPRVEGFFMREEDYAEEELFKTKGGKIIPVRFSSSFLMDDQMEIQGFVCIAKDITQEKQAVEALQKQSEWLKVTLASIGDAVITTDNTSKITFINSRAEQLIGTAGDEVIDRPIGQILRIIDEQSKEPVKLGHGELLARENGAGVHERILLQTDDTGLFIEENASPIRTPDGEVLGAIVVIRDITERRSHAEALMREKEKAEAAARAKTQFLANMSHEIRTPMNGIIGMTGLLMETRLSREQRESADIVRRSSEALLGLINDLLDFSKIESGNLELEIIEFDLRNCVEEVGDLLARNAQEKGLEMAIMVSHNVPQRLMGDPGRLRQILLNLANNAVKFTRDGEVFIKVYLRFERGGYYTLQFDVTDTGIGIPADRRNRLFKPFSQVDTSTTRKFGGTGLGLAICKQLCEAMGGQIWVTSEGDKGSTFSFTAEFGKPSGKPAQLLVPDVSLKGLRILVVDANATNRLILRDQLEHCGCVVDETEDAGEAIGKLHQAASGTAPFDLAIVDFYQPELNGGKLAQDIKAQPELAKLPILLLTSVPRRGDAAKMLELGVDGYLTKPVKLSQLYDAIAAIMGLKEQEGPEAATELVTRHTLREMNRNRYRILVVEDNIVNQKVAARLLEKGGYLCDVAANGKEAVEAVARIPYDLLLMDCQMPEMDGFEATRAIRQREGEGLGKRCTIIAMTANSMLGDRERCLEAGMDHYLSKPIQKSELFEALDKYLTR</sequence>
<evidence type="ECO:0000256" key="9">
    <source>
        <dbReference type="ARBA" id="ARBA00064003"/>
    </source>
</evidence>
<dbReference type="PROSITE" id="PS50110">
    <property type="entry name" value="RESPONSE_REGULATORY"/>
    <property type="match status" value="2"/>
</dbReference>
<dbReference type="FunFam" id="3.30.565.10:FF:000010">
    <property type="entry name" value="Sensor histidine kinase RcsC"/>
    <property type="match status" value="1"/>
</dbReference>
<feature type="domain" description="Response regulatory" evidence="14">
    <location>
        <begin position="724"/>
        <end position="845"/>
    </location>
</feature>
<dbReference type="CDD" id="cd00082">
    <property type="entry name" value="HisKA"/>
    <property type="match status" value="1"/>
</dbReference>
<evidence type="ECO:0000256" key="3">
    <source>
        <dbReference type="ARBA" id="ARBA00022553"/>
    </source>
</evidence>
<evidence type="ECO:0000256" key="4">
    <source>
        <dbReference type="ARBA" id="ARBA00022679"/>
    </source>
</evidence>
<dbReference type="KEGG" id="scor:J3U87_21045"/>
<keyword evidence="18" id="KW-1185">Reference proteome</keyword>
<comment type="subunit">
    <text evidence="9">At low DSF concentrations, interacts with RpfF.</text>
</comment>
<dbReference type="GO" id="GO:0000155">
    <property type="term" value="F:phosphorelay sensor kinase activity"/>
    <property type="evidence" value="ECO:0007669"/>
    <property type="project" value="InterPro"/>
</dbReference>
<name>A0A8A4TDB1_SULCO</name>
<dbReference type="FunFam" id="1.10.287.130:FF:000002">
    <property type="entry name" value="Two-component osmosensing histidine kinase"/>
    <property type="match status" value="1"/>
</dbReference>
<dbReference type="Proteomes" id="UP000663929">
    <property type="component" value="Chromosome"/>
</dbReference>
<dbReference type="InterPro" id="IPR011006">
    <property type="entry name" value="CheY-like_superfamily"/>
</dbReference>
<dbReference type="SUPFAM" id="SSF55785">
    <property type="entry name" value="PYP-like sensor domain (PAS domain)"/>
    <property type="match status" value="2"/>
</dbReference>
<feature type="modified residue" description="4-aspartylphosphate" evidence="11">
    <location>
        <position position="778"/>
    </location>
</feature>
<dbReference type="InterPro" id="IPR013656">
    <property type="entry name" value="PAS_4"/>
</dbReference>
<dbReference type="SMART" id="SM00388">
    <property type="entry name" value="HisKA"/>
    <property type="match status" value="1"/>
</dbReference>
<keyword evidence="3 11" id="KW-0597">Phosphoprotein</keyword>
<dbReference type="InterPro" id="IPR036890">
    <property type="entry name" value="HATPase_C_sf"/>
</dbReference>
<evidence type="ECO:0000256" key="5">
    <source>
        <dbReference type="ARBA" id="ARBA00022741"/>
    </source>
</evidence>
<dbReference type="Gene3D" id="3.40.50.2300">
    <property type="match status" value="2"/>
</dbReference>
<evidence type="ECO:0000256" key="6">
    <source>
        <dbReference type="ARBA" id="ARBA00022777"/>
    </source>
</evidence>
<dbReference type="Pfam" id="PF02518">
    <property type="entry name" value="HATPase_c"/>
    <property type="match status" value="1"/>
</dbReference>
<feature type="domain" description="PAC" evidence="16">
    <location>
        <begin position="414"/>
        <end position="466"/>
    </location>
</feature>